<dbReference type="Pfam" id="PF00583">
    <property type="entry name" value="Acetyltransf_1"/>
    <property type="match status" value="1"/>
</dbReference>
<dbReference type="InterPro" id="IPR016181">
    <property type="entry name" value="Acyl_CoA_acyltransferase"/>
</dbReference>
<dbReference type="Proteomes" id="UP000823405">
    <property type="component" value="Unassembled WGS sequence"/>
</dbReference>
<dbReference type="InterPro" id="IPR000182">
    <property type="entry name" value="GNAT_dom"/>
</dbReference>
<feature type="domain" description="N-acetyltransferase" evidence="1">
    <location>
        <begin position="108"/>
        <end position="183"/>
    </location>
</feature>
<dbReference type="EMBL" id="JAAAIN010000813">
    <property type="protein sequence ID" value="KAG0310622.1"/>
    <property type="molecule type" value="Genomic_DNA"/>
</dbReference>
<dbReference type="GO" id="GO:0016747">
    <property type="term" value="F:acyltransferase activity, transferring groups other than amino-acyl groups"/>
    <property type="evidence" value="ECO:0007669"/>
    <property type="project" value="InterPro"/>
</dbReference>
<name>A0A9P6R1A6_9FUNG</name>
<accession>A0A9P6R1A6</accession>
<gene>
    <name evidence="2" type="ORF">BGZ97_012438</name>
</gene>
<evidence type="ECO:0000313" key="3">
    <source>
        <dbReference type="Proteomes" id="UP000823405"/>
    </source>
</evidence>
<evidence type="ECO:0000259" key="1">
    <source>
        <dbReference type="Pfam" id="PF00583"/>
    </source>
</evidence>
<dbReference type="AlphaFoldDB" id="A0A9P6R1A6"/>
<organism evidence="2 3">
    <name type="scientific">Linnemannia gamsii</name>
    <dbReference type="NCBI Taxonomy" id="64522"/>
    <lineage>
        <taxon>Eukaryota</taxon>
        <taxon>Fungi</taxon>
        <taxon>Fungi incertae sedis</taxon>
        <taxon>Mucoromycota</taxon>
        <taxon>Mortierellomycotina</taxon>
        <taxon>Mortierellomycetes</taxon>
        <taxon>Mortierellales</taxon>
        <taxon>Mortierellaceae</taxon>
        <taxon>Linnemannia</taxon>
    </lineage>
</organism>
<proteinExistence type="predicted"/>
<dbReference type="OrthoDB" id="5689at2759"/>
<sequence length="212" mass="24247">MTTITNENQLPIVVRLACPEDDKPYGDDIYRIVNTAYRTNAGWTHESHLIADDRISRADVKRVLADTINPVLLAFTTTTTPQKVIGTLQIDSLQHYPDYGYYIGPTDPTYTFDYSTADSVPRSEQIMLGLISVDPTLQSRGTGRMLVEAGLKHAKEVMGRKQAVVYVLYQRKELREWYQRVGFIDYGEKRPYPDVKSTKEQDVHFNVLRLTL</sequence>
<evidence type="ECO:0000313" key="2">
    <source>
        <dbReference type="EMBL" id="KAG0310622.1"/>
    </source>
</evidence>
<protein>
    <recommendedName>
        <fullName evidence="1">N-acetyltransferase domain-containing protein</fullName>
    </recommendedName>
</protein>
<reference evidence="2" key="1">
    <citation type="journal article" date="2020" name="Fungal Divers.">
        <title>Resolving the Mortierellaceae phylogeny through synthesis of multi-gene phylogenetics and phylogenomics.</title>
        <authorList>
            <person name="Vandepol N."/>
            <person name="Liber J."/>
            <person name="Desiro A."/>
            <person name="Na H."/>
            <person name="Kennedy M."/>
            <person name="Barry K."/>
            <person name="Grigoriev I.V."/>
            <person name="Miller A.N."/>
            <person name="O'Donnell K."/>
            <person name="Stajich J.E."/>
            <person name="Bonito G."/>
        </authorList>
    </citation>
    <scope>NUCLEOTIDE SEQUENCE</scope>
    <source>
        <strain evidence="2">NVP60</strain>
    </source>
</reference>
<dbReference type="Gene3D" id="3.40.630.30">
    <property type="match status" value="1"/>
</dbReference>
<dbReference type="CDD" id="cd04301">
    <property type="entry name" value="NAT_SF"/>
    <property type="match status" value="1"/>
</dbReference>
<dbReference type="SUPFAM" id="SSF55729">
    <property type="entry name" value="Acyl-CoA N-acyltransferases (Nat)"/>
    <property type="match status" value="1"/>
</dbReference>
<comment type="caution">
    <text evidence="2">The sequence shown here is derived from an EMBL/GenBank/DDBJ whole genome shotgun (WGS) entry which is preliminary data.</text>
</comment>
<keyword evidence="3" id="KW-1185">Reference proteome</keyword>